<keyword evidence="3" id="KW-0732">Signal</keyword>
<dbReference type="Proteomes" id="UP000824998">
    <property type="component" value="Unassembled WGS sequence"/>
</dbReference>
<evidence type="ECO:0000313" key="7">
    <source>
        <dbReference type="Proteomes" id="UP000824998"/>
    </source>
</evidence>
<keyword evidence="7" id="KW-1185">Reference proteome</keyword>
<dbReference type="GO" id="GO:0045490">
    <property type="term" value="P:pectin catabolic process"/>
    <property type="evidence" value="ECO:0007669"/>
    <property type="project" value="TreeGrafter"/>
</dbReference>
<evidence type="ECO:0000256" key="4">
    <source>
        <dbReference type="ARBA" id="ARBA00023180"/>
    </source>
</evidence>
<evidence type="ECO:0000256" key="2">
    <source>
        <dbReference type="ARBA" id="ARBA00022525"/>
    </source>
</evidence>
<dbReference type="GO" id="GO:0004650">
    <property type="term" value="F:polygalacturonase activity"/>
    <property type="evidence" value="ECO:0007669"/>
    <property type="project" value="TreeGrafter"/>
</dbReference>
<organism evidence="6 7">
    <name type="scientific">Amylocarpus encephaloides</name>
    <dbReference type="NCBI Taxonomy" id="45428"/>
    <lineage>
        <taxon>Eukaryota</taxon>
        <taxon>Fungi</taxon>
        <taxon>Dikarya</taxon>
        <taxon>Ascomycota</taxon>
        <taxon>Pezizomycotina</taxon>
        <taxon>Leotiomycetes</taxon>
        <taxon>Helotiales</taxon>
        <taxon>Helotiales incertae sedis</taxon>
        <taxon>Amylocarpus</taxon>
    </lineage>
</organism>
<keyword evidence="4" id="KW-0325">Glycoprotein</keyword>
<dbReference type="InterPro" id="IPR050434">
    <property type="entry name" value="Glycosyl_hydrlase_28"/>
</dbReference>
<accession>A0A9P7YII6</accession>
<evidence type="ECO:0000256" key="3">
    <source>
        <dbReference type="ARBA" id="ARBA00022729"/>
    </source>
</evidence>
<protein>
    <submittedName>
        <fullName evidence="6">Uncharacterized protein</fullName>
    </submittedName>
</protein>
<dbReference type="OrthoDB" id="1546079at2759"/>
<dbReference type="PANTHER" id="PTHR31884:SF9">
    <property type="entry name" value="ENDOPOLYGALACTURONASE D-RELATED"/>
    <property type="match status" value="1"/>
</dbReference>
<sequence>MCISVHGLIGSGTTSCGIYTTAVVTAATDLAIFATNCANRYKKVSSACSYLVKPAATTLQPITKSGKASTSAPVKVKSAKATFQAVPTTSATAKSATISASVQPPISLSVAVFPAAATVAASNIFAPASSVIDLTGLQDGPTVTFVGNATFGTTVNSAFKSIEIAGTDITLTGTDGKVFENVAGPPASDGTDYALFVGEL</sequence>
<gene>
    <name evidence="6" type="ORF">BJ875DRAFT_495962</name>
</gene>
<evidence type="ECO:0000313" key="6">
    <source>
        <dbReference type="EMBL" id="KAG9234294.1"/>
    </source>
</evidence>
<dbReference type="GO" id="GO:0071555">
    <property type="term" value="P:cell wall organization"/>
    <property type="evidence" value="ECO:0007669"/>
    <property type="project" value="UniProtKB-KW"/>
</dbReference>
<keyword evidence="5" id="KW-0961">Cell wall biogenesis/degradation</keyword>
<dbReference type="AlphaFoldDB" id="A0A9P7YII6"/>
<keyword evidence="2" id="KW-0964">Secreted</keyword>
<comment type="caution">
    <text evidence="6">The sequence shown here is derived from an EMBL/GenBank/DDBJ whole genome shotgun (WGS) entry which is preliminary data.</text>
</comment>
<dbReference type="PANTHER" id="PTHR31884">
    <property type="entry name" value="POLYGALACTURONASE"/>
    <property type="match status" value="1"/>
</dbReference>
<name>A0A9P7YII6_9HELO</name>
<dbReference type="GO" id="GO:0005576">
    <property type="term" value="C:extracellular region"/>
    <property type="evidence" value="ECO:0007669"/>
    <property type="project" value="UniProtKB-SubCell"/>
</dbReference>
<evidence type="ECO:0000256" key="1">
    <source>
        <dbReference type="ARBA" id="ARBA00004613"/>
    </source>
</evidence>
<reference evidence="6" key="1">
    <citation type="journal article" date="2021" name="IMA Fungus">
        <title>Genomic characterization of three marine fungi, including Emericellopsis atlantica sp. nov. with signatures of a generalist lifestyle and marine biomass degradation.</title>
        <authorList>
            <person name="Hagestad O.C."/>
            <person name="Hou L."/>
            <person name="Andersen J.H."/>
            <person name="Hansen E.H."/>
            <person name="Altermark B."/>
            <person name="Li C."/>
            <person name="Kuhnert E."/>
            <person name="Cox R.J."/>
            <person name="Crous P.W."/>
            <person name="Spatafora J.W."/>
            <person name="Lail K."/>
            <person name="Amirebrahimi M."/>
            <person name="Lipzen A."/>
            <person name="Pangilinan J."/>
            <person name="Andreopoulos W."/>
            <person name="Hayes R.D."/>
            <person name="Ng V."/>
            <person name="Grigoriev I.V."/>
            <person name="Jackson S.A."/>
            <person name="Sutton T.D.S."/>
            <person name="Dobson A.D.W."/>
            <person name="Rama T."/>
        </authorList>
    </citation>
    <scope>NUCLEOTIDE SEQUENCE</scope>
    <source>
        <strain evidence="6">TRa018bII</strain>
    </source>
</reference>
<proteinExistence type="predicted"/>
<evidence type="ECO:0000256" key="5">
    <source>
        <dbReference type="ARBA" id="ARBA00023316"/>
    </source>
</evidence>
<dbReference type="EMBL" id="MU251468">
    <property type="protein sequence ID" value="KAG9234294.1"/>
    <property type="molecule type" value="Genomic_DNA"/>
</dbReference>
<comment type="subcellular location">
    <subcellularLocation>
        <location evidence="1">Secreted</location>
    </subcellularLocation>
</comment>